<dbReference type="FunFam" id="3.40.1180.10:FF:000001">
    <property type="entry name" value="(2E,6E)-farnesyl-diphosphate-specific ditrans,polycis-undecaprenyl-diphosphate synthase"/>
    <property type="match status" value="1"/>
</dbReference>
<dbReference type="Pfam" id="PF01255">
    <property type="entry name" value="Prenyltransf"/>
    <property type="match status" value="1"/>
</dbReference>
<feature type="binding site" evidence="2">
    <location>
        <begin position="30"/>
        <end position="33"/>
    </location>
    <ligand>
        <name>substrate</name>
    </ligand>
</feature>
<name>A0A2I0QWD2_9BACI</name>
<feature type="binding site" evidence="2">
    <location>
        <position position="29"/>
    </location>
    <ligand>
        <name>Mg(2+)</name>
        <dbReference type="ChEBI" id="CHEBI:18420"/>
    </ligand>
</feature>
<feature type="binding site" evidence="2">
    <location>
        <position position="42"/>
    </location>
    <ligand>
        <name>substrate</name>
    </ligand>
</feature>
<dbReference type="OrthoDB" id="4191603at2"/>
<accession>A0A2I0QWD2</accession>
<comment type="function">
    <text evidence="2">Catalyzes the condensation of isopentenyl diphosphate (IPP) with allylic pyrophosphates generating different type of terpenoids.</text>
</comment>
<evidence type="ECO:0000256" key="2">
    <source>
        <dbReference type="HAMAP-Rule" id="MF_01139"/>
    </source>
</evidence>
<dbReference type="NCBIfam" id="NF011405">
    <property type="entry name" value="PRK14830.1"/>
    <property type="match status" value="1"/>
</dbReference>
<dbReference type="GO" id="GO:0000287">
    <property type="term" value="F:magnesium ion binding"/>
    <property type="evidence" value="ECO:0007669"/>
    <property type="project" value="UniProtKB-UniRule"/>
</dbReference>
<dbReference type="PANTHER" id="PTHR10291:SF0">
    <property type="entry name" value="DEHYDRODOLICHYL DIPHOSPHATE SYNTHASE 2"/>
    <property type="match status" value="1"/>
</dbReference>
<feature type="binding site" evidence="2">
    <location>
        <position position="78"/>
    </location>
    <ligand>
        <name>substrate</name>
    </ligand>
</feature>
<dbReference type="GO" id="GO:0030145">
    <property type="term" value="F:manganese ion binding"/>
    <property type="evidence" value="ECO:0007669"/>
    <property type="project" value="TreeGrafter"/>
</dbReference>
<comment type="similarity">
    <text evidence="2">Belongs to the UPP synthase family.</text>
</comment>
<reference evidence="3 4" key="1">
    <citation type="submission" date="2017-06" db="EMBL/GenBank/DDBJ databases">
        <title>the draft geome sequence of Illustriluteabacillus marina B3227.</title>
        <authorList>
            <person name="He R.-H."/>
            <person name="Du Z.-J."/>
        </authorList>
    </citation>
    <scope>NUCLEOTIDE SEQUENCE [LARGE SCALE GENOMIC DNA]</scope>
    <source>
        <strain evidence="3 4">B3227</strain>
    </source>
</reference>
<keyword evidence="2" id="KW-0460">Magnesium</keyword>
<keyword evidence="2" id="KW-0479">Metal-binding</keyword>
<feature type="binding site" evidence="2">
    <location>
        <begin position="203"/>
        <end position="205"/>
    </location>
    <ligand>
        <name>substrate</name>
    </ligand>
</feature>
<dbReference type="SUPFAM" id="SSF64005">
    <property type="entry name" value="Undecaprenyl diphosphate synthase"/>
    <property type="match status" value="1"/>
</dbReference>
<keyword evidence="1 2" id="KW-0808">Transferase</keyword>
<gene>
    <name evidence="3" type="ORF">CEY16_02535</name>
</gene>
<sequence>MFFRSKEKRKEAESLDRNNIPQHIAIIMDGNGRWAKKRGLPRIAGHREGMKTIKRVVERAVELEVGALTLYAFSTENWKRPENEVEFIMKLPSQFLDTYLPDLIENNVRVTTIGNFDSLPELTREAVQYSIDQTKDNTGLQLNFALNYGSRHEIIDAMKGIYEDIQEEKLSVKDINEKTVSDRLYTSGMPDPELLIRTSGEKRLSNYLLWQLAYSEFYFTDKFWPDFDREALDEAILEYQNRGRRFGGL</sequence>
<dbReference type="InterPro" id="IPR036424">
    <property type="entry name" value="UPP_synth-like_sf"/>
</dbReference>
<dbReference type="GO" id="GO:0016094">
    <property type="term" value="P:polyprenol biosynthetic process"/>
    <property type="evidence" value="ECO:0007669"/>
    <property type="project" value="TreeGrafter"/>
</dbReference>
<evidence type="ECO:0000256" key="1">
    <source>
        <dbReference type="ARBA" id="ARBA00022679"/>
    </source>
</evidence>
<feature type="binding site" evidence="2">
    <location>
        <position position="197"/>
    </location>
    <ligand>
        <name>substrate</name>
    </ligand>
</feature>
<dbReference type="PROSITE" id="PS01066">
    <property type="entry name" value="UPP_SYNTHASE"/>
    <property type="match status" value="1"/>
</dbReference>
<dbReference type="AlphaFoldDB" id="A0A2I0QWD2"/>
<feature type="binding site" evidence="2">
    <location>
        <position position="216"/>
    </location>
    <ligand>
        <name>Mg(2+)</name>
        <dbReference type="ChEBI" id="CHEBI:18420"/>
    </ligand>
</feature>
<dbReference type="Proteomes" id="UP000243524">
    <property type="component" value="Unassembled WGS sequence"/>
</dbReference>
<feature type="binding site" evidence="2">
    <location>
        <position position="80"/>
    </location>
    <ligand>
        <name>substrate</name>
    </ligand>
</feature>
<organism evidence="3 4">
    <name type="scientific">Halalkalibacillus sediminis</name>
    <dbReference type="NCBI Taxonomy" id="2018042"/>
    <lineage>
        <taxon>Bacteria</taxon>
        <taxon>Bacillati</taxon>
        <taxon>Bacillota</taxon>
        <taxon>Bacilli</taxon>
        <taxon>Bacillales</taxon>
        <taxon>Bacillaceae</taxon>
        <taxon>Halalkalibacillus</taxon>
    </lineage>
</organism>
<feature type="active site" description="Proton acceptor" evidence="2">
    <location>
        <position position="77"/>
    </location>
</feature>
<dbReference type="HAMAP" id="MF_01139">
    <property type="entry name" value="ISPT"/>
    <property type="match status" value="1"/>
</dbReference>
<proteinExistence type="inferred from homology"/>
<evidence type="ECO:0000313" key="3">
    <source>
        <dbReference type="EMBL" id="PKR78653.1"/>
    </source>
</evidence>
<dbReference type="EC" id="2.5.1.-" evidence="2"/>
<keyword evidence="4" id="KW-1185">Reference proteome</keyword>
<dbReference type="GO" id="GO:0005829">
    <property type="term" value="C:cytosol"/>
    <property type="evidence" value="ECO:0007669"/>
    <property type="project" value="TreeGrafter"/>
</dbReference>
<dbReference type="EMBL" id="PJNH01000001">
    <property type="protein sequence ID" value="PKR78653.1"/>
    <property type="molecule type" value="Genomic_DNA"/>
</dbReference>
<dbReference type="CDD" id="cd00475">
    <property type="entry name" value="Cis_IPPS"/>
    <property type="match status" value="1"/>
</dbReference>
<feature type="binding site" evidence="2">
    <location>
        <position position="34"/>
    </location>
    <ligand>
        <name>substrate</name>
    </ligand>
</feature>
<protein>
    <recommendedName>
        <fullName evidence="2">Isoprenyl transferase</fullName>
        <ecNumber evidence="2">2.5.1.-</ecNumber>
    </recommendedName>
</protein>
<dbReference type="PANTHER" id="PTHR10291">
    <property type="entry name" value="DEHYDRODOLICHYL DIPHOSPHATE SYNTHASE FAMILY MEMBER"/>
    <property type="match status" value="1"/>
</dbReference>
<dbReference type="NCBIfam" id="TIGR00055">
    <property type="entry name" value="uppS"/>
    <property type="match status" value="1"/>
</dbReference>
<dbReference type="InterPro" id="IPR001441">
    <property type="entry name" value="UPP_synth-like"/>
</dbReference>
<dbReference type="InterPro" id="IPR018520">
    <property type="entry name" value="UPP_synth-like_CS"/>
</dbReference>
<comment type="cofactor">
    <cofactor evidence="2">
        <name>Mg(2+)</name>
        <dbReference type="ChEBI" id="CHEBI:18420"/>
    </cofactor>
    <text evidence="2">Binds 2 magnesium ions per subunit.</text>
</comment>
<feature type="active site" evidence="2">
    <location>
        <position position="29"/>
    </location>
</feature>
<feature type="binding site" evidence="2">
    <location>
        <position position="46"/>
    </location>
    <ligand>
        <name>substrate</name>
    </ligand>
</feature>
<dbReference type="Gene3D" id="3.40.1180.10">
    <property type="entry name" value="Decaprenyl diphosphate synthase-like"/>
    <property type="match status" value="1"/>
</dbReference>
<comment type="caution">
    <text evidence="3">The sequence shown here is derived from an EMBL/GenBank/DDBJ whole genome shotgun (WGS) entry which is preliminary data.</text>
</comment>
<evidence type="ECO:0000313" key="4">
    <source>
        <dbReference type="Proteomes" id="UP000243524"/>
    </source>
</evidence>
<dbReference type="RefSeq" id="WP_101330396.1">
    <property type="nucleotide sequence ID" value="NZ_PJNH01000001.1"/>
</dbReference>
<feature type="binding site" evidence="2">
    <location>
        <begin position="74"/>
        <end position="76"/>
    </location>
    <ligand>
        <name>substrate</name>
    </ligand>
</feature>
<comment type="subunit">
    <text evidence="2">Homodimer.</text>
</comment>
<dbReference type="GO" id="GO:0008834">
    <property type="term" value="F:ditrans,polycis-undecaprenyl-diphosphate synthase [(2E,6E)-farnesyl-diphosphate specific] activity"/>
    <property type="evidence" value="ECO:0007669"/>
    <property type="project" value="TreeGrafter"/>
</dbReference>